<keyword evidence="4 7" id="KW-0560">Oxidoreductase</keyword>
<comment type="caution">
    <text evidence="9">The sequence shown here is derived from an EMBL/GenBank/DDBJ whole genome shotgun (WGS) entry which is preliminary data.</text>
</comment>
<sequence>MAQPFPVQRTCPFAPPPEYERMREQAPLVKGTLSGKDVWLVTRHAEAKQVLAGSGISTNPATPGHPSAPPDDEQVTPEERAAREKFTAGHFIDLDPPEHGRFRRLLIPEFTVRRMKELRPGIQRLADELLDDMLAKGPDADLVEAYGLALPSLVICQLLGVPYADHELFQSRTRTMISSMDDPQVRMAAAMEIHDYLDALITSMAERPGDDLFGRLITGGALSHDELVGVAFLLLVAGHETTANMIPLSALTLLRHPEQLAALRADPSGWPAAVDELLRYLSIVDWVAFDRVSTEDQEIGGQQVRKGDGIYVLGASANHDERAFERPDAFDPGRGANHHVAFGYGVHQCLGQNLARAELEIALRTLFERVPGLRVTMSDEELPAKYDGAIFGLTAMPVTW</sequence>
<gene>
    <name evidence="9" type="ORF">B0I32_101501</name>
</gene>
<dbReference type="PRINTS" id="PR00359">
    <property type="entry name" value="BP450"/>
</dbReference>
<evidence type="ECO:0000313" key="9">
    <source>
        <dbReference type="EMBL" id="PRX70413.1"/>
    </source>
</evidence>
<dbReference type="GO" id="GO:0016705">
    <property type="term" value="F:oxidoreductase activity, acting on paired donors, with incorporation or reduction of molecular oxygen"/>
    <property type="evidence" value="ECO:0007669"/>
    <property type="project" value="InterPro"/>
</dbReference>
<evidence type="ECO:0000256" key="6">
    <source>
        <dbReference type="ARBA" id="ARBA00023033"/>
    </source>
</evidence>
<dbReference type="EMBL" id="PVNG01000001">
    <property type="protein sequence ID" value="PRX70413.1"/>
    <property type="molecule type" value="Genomic_DNA"/>
</dbReference>
<reference evidence="9 10" key="1">
    <citation type="submission" date="2018-03" db="EMBL/GenBank/DDBJ databases">
        <title>Genomic Encyclopedia of Type Strains, Phase III (KMG-III): the genomes of soil and plant-associated and newly described type strains.</title>
        <authorList>
            <person name="Whitman W."/>
        </authorList>
    </citation>
    <scope>NUCLEOTIDE SEQUENCE [LARGE SCALE GENOMIC DNA]</scope>
    <source>
        <strain evidence="9 10">CGMCC 4.7104</strain>
    </source>
</reference>
<evidence type="ECO:0000256" key="7">
    <source>
        <dbReference type="RuleBase" id="RU000461"/>
    </source>
</evidence>
<dbReference type="PANTHER" id="PTHR46696:SF1">
    <property type="entry name" value="CYTOCHROME P450 YJIB-RELATED"/>
    <property type="match status" value="1"/>
</dbReference>
<keyword evidence="2 7" id="KW-0349">Heme</keyword>
<evidence type="ECO:0000313" key="10">
    <source>
        <dbReference type="Proteomes" id="UP000238312"/>
    </source>
</evidence>
<evidence type="ECO:0000256" key="8">
    <source>
        <dbReference type="SAM" id="MobiDB-lite"/>
    </source>
</evidence>
<proteinExistence type="inferred from homology"/>
<keyword evidence="5 7" id="KW-0408">Iron</keyword>
<accession>A0A2T0NBT7</accession>
<evidence type="ECO:0000256" key="5">
    <source>
        <dbReference type="ARBA" id="ARBA00023004"/>
    </source>
</evidence>
<feature type="region of interest" description="Disordered" evidence="8">
    <location>
        <begin position="53"/>
        <end position="79"/>
    </location>
</feature>
<dbReference type="GO" id="GO:0020037">
    <property type="term" value="F:heme binding"/>
    <property type="evidence" value="ECO:0007669"/>
    <property type="project" value="InterPro"/>
</dbReference>
<keyword evidence="6 7" id="KW-0503">Monooxygenase</keyword>
<evidence type="ECO:0000256" key="2">
    <source>
        <dbReference type="ARBA" id="ARBA00022617"/>
    </source>
</evidence>
<dbReference type="InterPro" id="IPR036396">
    <property type="entry name" value="Cyt_P450_sf"/>
</dbReference>
<dbReference type="Proteomes" id="UP000238312">
    <property type="component" value="Unassembled WGS sequence"/>
</dbReference>
<name>A0A2T0NBT7_9ACTN</name>
<keyword evidence="10" id="KW-1185">Reference proteome</keyword>
<dbReference type="InterPro" id="IPR017972">
    <property type="entry name" value="Cyt_P450_CS"/>
</dbReference>
<dbReference type="GO" id="GO:0004497">
    <property type="term" value="F:monooxygenase activity"/>
    <property type="evidence" value="ECO:0007669"/>
    <property type="project" value="UniProtKB-KW"/>
</dbReference>
<dbReference type="PROSITE" id="PS00086">
    <property type="entry name" value="CYTOCHROME_P450"/>
    <property type="match status" value="1"/>
</dbReference>
<dbReference type="CDD" id="cd11030">
    <property type="entry name" value="CYP105-like"/>
    <property type="match status" value="1"/>
</dbReference>
<dbReference type="OrthoDB" id="4133219at2"/>
<comment type="similarity">
    <text evidence="1 7">Belongs to the cytochrome P450 family.</text>
</comment>
<dbReference type="SUPFAM" id="SSF48264">
    <property type="entry name" value="Cytochrome P450"/>
    <property type="match status" value="1"/>
</dbReference>
<protein>
    <submittedName>
        <fullName evidence="9">Cytochrome P450 monooxygenase</fullName>
    </submittedName>
</protein>
<dbReference type="AlphaFoldDB" id="A0A2T0NBT7"/>
<dbReference type="FunFam" id="1.10.630.10:FF:000018">
    <property type="entry name" value="Cytochrome P450 monooxygenase"/>
    <property type="match status" value="1"/>
</dbReference>
<evidence type="ECO:0000256" key="4">
    <source>
        <dbReference type="ARBA" id="ARBA00023002"/>
    </source>
</evidence>
<dbReference type="RefSeq" id="WP_106234506.1">
    <property type="nucleotide sequence ID" value="NZ_JBFAIL010000001.1"/>
</dbReference>
<evidence type="ECO:0000256" key="3">
    <source>
        <dbReference type="ARBA" id="ARBA00022723"/>
    </source>
</evidence>
<dbReference type="Pfam" id="PF00067">
    <property type="entry name" value="p450"/>
    <property type="match status" value="1"/>
</dbReference>
<evidence type="ECO:0000256" key="1">
    <source>
        <dbReference type="ARBA" id="ARBA00010617"/>
    </source>
</evidence>
<dbReference type="Gene3D" id="1.10.630.10">
    <property type="entry name" value="Cytochrome P450"/>
    <property type="match status" value="1"/>
</dbReference>
<organism evidence="9 10">
    <name type="scientific">Nonomuraea fuscirosea</name>
    <dbReference type="NCBI Taxonomy" id="1291556"/>
    <lineage>
        <taxon>Bacteria</taxon>
        <taxon>Bacillati</taxon>
        <taxon>Actinomycetota</taxon>
        <taxon>Actinomycetes</taxon>
        <taxon>Streptosporangiales</taxon>
        <taxon>Streptosporangiaceae</taxon>
        <taxon>Nonomuraea</taxon>
    </lineage>
</organism>
<dbReference type="InterPro" id="IPR001128">
    <property type="entry name" value="Cyt_P450"/>
</dbReference>
<dbReference type="PRINTS" id="PR00385">
    <property type="entry name" value="P450"/>
</dbReference>
<dbReference type="PANTHER" id="PTHR46696">
    <property type="entry name" value="P450, PUTATIVE (EUROFUNG)-RELATED"/>
    <property type="match status" value="1"/>
</dbReference>
<keyword evidence="3 7" id="KW-0479">Metal-binding</keyword>
<dbReference type="GO" id="GO:0005506">
    <property type="term" value="F:iron ion binding"/>
    <property type="evidence" value="ECO:0007669"/>
    <property type="project" value="InterPro"/>
</dbReference>
<dbReference type="InterPro" id="IPR002397">
    <property type="entry name" value="Cyt_P450_B"/>
</dbReference>